<dbReference type="AlphaFoldDB" id="A0A6C1CAS0"/>
<sequence length="72" mass="7580">MRPTPEHDPAGGAGRGTAVQTRLPWWGVLLPAVGFVLLLVLLLDGGPAHAAQHTTGSPLTSLLMRLWEIFGG</sequence>
<accession>A0A6C1CAS0</accession>
<name>A0A6C1CAS0_9ACTN</name>
<comment type="caution">
    <text evidence="1">The sequence shown here is derived from an EMBL/GenBank/DDBJ whole genome shotgun (WGS) entry which is preliminary data.</text>
</comment>
<protein>
    <submittedName>
        <fullName evidence="1">Uncharacterized protein</fullName>
    </submittedName>
</protein>
<organism evidence="1 2">
    <name type="scientific">Streptomyces albus</name>
    <dbReference type="NCBI Taxonomy" id="1888"/>
    <lineage>
        <taxon>Bacteria</taxon>
        <taxon>Bacillati</taxon>
        <taxon>Actinomycetota</taxon>
        <taxon>Actinomycetes</taxon>
        <taxon>Kitasatosporales</taxon>
        <taxon>Streptomycetaceae</taxon>
        <taxon>Streptomyces</taxon>
    </lineage>
</organism>
<reference evidence="1 2" key="1">
    <citation type="submission" date="2018-10" db="EMBL/GenBank/DDBJ databases">
        <title>Isolation of pseudouridimycin from Streptomyces albus DSM 40763.</title>
        <authorList>
            <person name="Rosenqvist P."/>
            <person name="Metsae-Ketelae M."/>
            <person name="Virta P."/>
        </authorList>
    </citation>
    <scope>NUCLEOTIDE SEQUENCE [LARGE SCALE GENOMIC DNA]</scope>
    <source>
        <strain evidence="1 2">DSM 40763</strain>
    </source>
</reference>
<gene>
    <name evidence="1" type="ORF">D8771_03025</name>
</gene>
<dbReference type="Proteomes" id="UP000298111">
    <property type="component" value="Unassembled WGS sequence"/>
</dbReference>
<evidence type="ECO:0000313" key="1">
    <source>
        <dbReference type="EMBL" id="TGG89941.1"/>
    </source>
</evidence>
<dbReference type="EMBL" id="RCIY01000002">
    <property type="protein sequence ID" value="TGG89941.1"/>
    <property type="molecule type" value="Genomic_DNA"/>
</dbReference>
<evidence type="ECO:0000313" key="2">
    <source>
        <dbReference type="Proteomes" id="UP000298111"/>
    </source>
</evidence>
<proteinExistence type="predicted"/>